<evidence type="ECO:0000313" key="3">
    <source>
        <dbReference type="Proteomes" id="UP001596403"/>
    </source>
</evidence>
<dbReference type="EC" id="2.4.-.-" evidence="2"/>
<dbReference type="EMBL" id="JBHSWA010000001">
    <property type="protein sequence ID" value="MFC6642445.1"/>
    <property type="molecule type" value="Genomic_DNA"/>
</dbReference>
<dbReference type="Gene3D" id="3.90.550.10">
    <property type="entry name" value="Spore Coat Polysaccharide Biosynthesis Protein SpsA, Chain A"/>
    <property type="match status" value="1"/>
</dbReference>
<keyword evidence="2" id="KW-0328">Glycosyltransferase</keyword>
<sequence>MMQQSPRLLVIILNYRTAEMTLRAAEAALADMPQTHAELVIVDNDSGDGSAALLAQEIAARGWGAGNRVRLITSPRNGGFGAGNNIAMRAGMSDGAAPDFVHVVNSDAFLDRGCIGTLLDHLQNHPRAGLAGSHVRGEDDLPHATAFRFPSAAGELEAAARLGPLTRLLSSAVVAPPLPEEAAEVDWVAGASVMMRWDMLADVGLFDEAYFLYYEETDLCLRAARAGWDCWYVPQARCVHVGSVSTGMKEWRRMPRYWFDSRHRYFAKNHGRAYAALATCARLAGGGLHRLRCLLTGRQPEDAPGFYRDLAAHALTARRAAPADQDPSRSPATEDR</sequence>
<dbReference type="RefSeq" id="WP_346504537.1">
    <property type="nucleotide sequence ID" value="NZ_JBHSWA010000001.1"/>
</dbReference>
<evidence type="ECO:0000256" key="1">
    <source>
        <dbReference type="SAM" id="MobiDB-lite"/>
    </source>
</evidence>
<evidence type="ECO:0000313" key="2">
    <source>
        <dbReference type="EMBL" id="MFC6642445.1"/>
    </source>
</evidence>
<dbReference type="CDD" id="cd04186">
    <property type="entry name" value="GT_2_like_c"/>
    <property type="match status" value="1"/>
</dbReference>
<keyword evidence="2" id="KW-0808">Transferase</keyword>
<proteinExistence type="predicted"/>
<dbReference type="GO" id="GO:0016757">
    <property type="term" value="F:glycosyltransferase activity"/>
    <property type="evidence" value="ECO:0007669"/>
    <property type="project" value="UniProtKB-KW"/>
</dbReference>
<dbReference type="SUPFAM" id="SSF53448">
    <property type="entry name" value="Nucleotide-diphospho-sugar transferases"/>
    <property type="match status" value="1"/>
</dbReference>
<dbReference type="InterPro" id="IPR029044">
    <property type="entry name" value="Nucleotide-diphossugar_trans"/>
</dbReference>
<gene>
    <name evidence="2" type="ORF">ACFQAU_12800</name>
</gene>
<keyword evidence="3" id="KW-1185">Reference proteome</keyword>
<dbReference type="PANTHER" id="PTHR43179:SF7">
    <property type="entry name" value="RHAMNOSYLTRANSFERASE WBBL"/>
    <property type="match status" value="1"/>
</dbReference>
<feature type="region of interest" description="Disordered" evidence="1">
    <location>
        <begin position="317"/>
        <end position="336"/>
    </location>
</feature>
<name>A0ABW1YYV1_9RHOB</name>
<protein>
    <submittedName>
        <fullName evidence="2">Glycosyltransferase family 2 protein</fullName>
        <ecNumber evidence="2">2.4.-.-</ecNumber>
    </submittedName>
</protein>
<dbReference type="Pfam" id="PF13641">
    <property type="entry name" value="Glyco_tranf_2_3"/>
    <property type="match status" value="1"/>
</dbReference>
<reference evidence="3" key="1">
    <citation type="journal article" date="2019" name="Int. J. Syst. Evol. Microbiol.">
        <title>The Global Catalogue of Microorganisms (GCM) 10K type strain sequencing project: providing services to taxonomists for standard genome sequencing and annotation.</title>
        <authorList>
            <consortium name="The Broad Institute Genomics Platform"/>
            <consortium name="The Broad Institute Genome Sequencing Center for Infectious Disease"/>
            <person name="Wu L."/>
            <person name="Ma J."/>
        </authorList>
    </citation>
    <scope>NUCLEOTIDE SEQUENCE [LARGE SCALE GENOMIC DNA]</scope>
    <source>
        <strain evidence="3">NBRC 111368</strain>
    </source>
</reference>
<dbReference type="PANTHER" id="PTHR43179">
    <property type="entry name" value="RHAMNOSYLTRANSFERASE WBBL"/>
    <property type="match status" value="1"/>
</dbReference>
<comment type="caution">
    <text evidence="2">The sequence shown here is derived from an EMBL/GenBank/DDBJ whole genome shotgun (WGS) entry which is preliminary data.</text>
</comment>
<dbReference type="Proteomes" id="UP001596403">
    <property type="component" value="Unassembled WGS sequence"/>
</dbReference>
<accession>A0ABW1YYV1</accession>
<organism evidence="2 3">
    <name type="scientific">Sulfitobacter profundi</name>
    <dbReference type="NCBI Taxonomy" id="2679961"/>
    <lineage>
        <taxon>Bacteria</taxon>
        <taxon>Pseudomonadati</taxon>
        <taxon>Pseudomonadota</taxon>
        <taxon>Alphaproteobacteria</taxon>
        <taxon>Rhodobacterales</taxon>
        <taxon>Roseobacteraceae</taxon>
        <taxon>Sulfitobacter</taxon>
    </lineage>
</organism>